<keyword evidence="7" id="KW-1185">Reference proteome</keyword>
<evidence type="ECO:0000256" key="3">
    <source>
        <dbReference type="ARBA" id="ARBA00023128"/>
    </source>
</evidence>
<organism evidence="6 7">
    <name type="scientific">Tetraparma gracilis</name>
    <dbReference type="NCBI Taxonomy" id="2962635"/>
    <lineage>
        <taxon>Eukaryota</taxon>
        <taxon>Sar</taxon>
        <taxon>Stramenopiles</taxon>
        <taxon>Ochrophyta</taxon>
        <taxon>Bolidophyceae</taxon>
        <taxon>Parmales</taxon>
        <taxon>Triparmaceae</taxon>
        <taxon>Tetraparma</taxon>
    </lineage>
</organism>
<dbReference type="InterPro" id="IPR006571">
    <property type="entry name" value="TLDc_dom"/>
</dbReference>
<proteinExistence type="inferred from homology"/>
<reference evidence="6 7" key="1">
    <citation type="journal article" date="2023" name="Commun. Biol.">
        <title>Genome analysis of Parmales, the sister group of diatoms, reveals the evolutionary specialization of diatoms from phago-mixotrophs to photoautotrophs.</title>
        <authorList>
            <person name="Ban H."/>
            <person name="Sato S."/>
            <person name="Yoshikawa S."/>
            <person name="Yamada K."/>
            <person name="Nakamura Y."/>
            <person name="Ichinomiya M."/>
            <person name="Sato N."/>
            <person name="Blanc-Mathieu R."/>
            <person name="Endo H."/>
            <person name="Kuwata A."/>
            <person name="Ogata H."/>
        </authorList>
    </citation>
    <scope>NUCLEOTIDE SEQUENCE [LARGE SCALE GENOMIC DNA]</scope>
</reference>
<comment type="subcellular location">
    <subcellularLocation>
        <location evidence="1">Mitochondrion</location>
    </subcellularLocation>
</comment>
<evidence type="ECO:0000313" key="7">
    <source>
        <dbReference type="Proteomes" id="UP001165060"/>
    </source>
</evidence>
<dbReference type="EMBL" id="BRYB01005928">
    <property type="protein sequence ID" value="GMI30668.1"/>
    <property type="molecule type" value="Genomic_DNA"/>
</dbReference>
<keyword evidence="3" id="KW-0496">Mitochondrion</keyword>
<feature type="domain" description="TLDc" evidence="5">
    <location>
        <begin position="10"/>
        <end position="87"/>
    </location>
</feature>
<comment type="caution">
    <text evidence="6">The sequence shown here is derived from an EMBL/GenBank/DDBJ whole genome shotgun (WGS) entry which is preliminary data.</text>
</comment>
<evidence type="ECO:0000313" key="6">
    <source>
        <dbReference type="EMBL" id="GMI30668.1"/>
    </source>
</evidence>
<protein>
    <recommendedName>
        <fullName evidence="4">Oxidation resistance protein 1</fullName>
    </recommendedName>
</protein>
<evidence type="ECO:0000256" key="2">
    <source>
        <dbReference type="ARBA" id="ARBA00009540"/>
    </source>
</evidence>
<dbReference type="PANTHER" id="PTHR23354:SF62">
    <property type="entry name" value="MUSTARD, ISOFORM V"/>
    <property type="match status" value="1"/>
</dbReference>
<comment type="similarity">
    <text evidence="2">Belongs to the OXR1 family.</text>
</comment>
<sequence length="90" mass="9131">PPPPPGPAVTGYFWTGANDYVQSVDAPLGFLTMGGGAVGGGGGGAGLRIGEDFSRCSTDECETFGNEPLFKSGGGVCDVEDVELWAFSNL</sequence>
<evidence type="ECO:0000259" key="5">
    <source>
        <dbReference type="Pfam" id="PF07534"/>
    </source>
</evidence>
<dbReference type="Proteomes" id="UP001165060">
    <property type="component" value="Unassembled WGS sequence"/>
</dbReference>
<feature type="non-terminal residue" evidence="6">
    <location>
        <position position="1"/>
    </location>
</feature>
<evidence type="ECO:0000256" key="1">
    <source>
        <dbReference type="ARBA" id="ARBA00004173"/>
    </source>
</evidence>
<name>A0ABQ6MRC7_9STRA</name>
<gene>
    <name evidence="6" type="ORF">TeGR_g2495</name>
</gene>
<accession>A0ABQ6MRC7</accession>
<dbReference type="Pfam" id="PF07534">
    <property type="entry name" value="TLD"/>
    <property type="match status" value="1"/>
</dbReference>
<evidence type="ECO:0000256" key="4">
    <source>
        <dbReference type="ARBA" id="ARBA00040604"/>
    </source>
</evidence>
<dbReference type="PANTHER" id="PTHR23354">
    <property type="entry name" value="NUCLEOLAR PROTEIN 7/ESTROGEN RECEPTOR COACTIVATOR-RELATED"/>
    <property type="match status" value="1"/>
</dbReference>